<keyword evidence="2" id="KW-0805">Transcription regulation</keyword>
<comment type="similarity">
    <text evidence="5">Belongs to the GRAS family.</text>
</comment>
<organism evidence="6 7">
    <name type="scientific">Quillaja saponaria</name>
    <name type="common">Soap bark tree</name>
    <dbReference type="NCBI Taxonomy" id="32244"/>
    <lineage>
        <taxon>Eukaryota</taxon>
        <taxon>Viridiplantae</taxon>
        <taxon>Streptophyta</taxon>
        <taxon>Embryophyta</taxon>
        <taxon>Tracheophyta</taxon>
        <taxon>Spermatophyta</taxon>
        <taxon>Magnoliopsida</taxon>
        <taxon>eudicotyledons</taxon>
        <taxon>Gunneridae</taxon>
        <taxon>Pentapetalae</taxon>
        <taxon>rosids</taxon>
        <taxon>fabids</taxon>
        <taxon>Fabales</taxon>
        <taxon>Quillajaceae</taxon>
        <taxon>Quillaja</taxon>
    </lineage>
</organism>
<feature type="short sequence motif" description="VHIID" evidence="5">
    <location>
        <begin position="155"/>
        <end position="159"/>
    </location>
</feature>
<keyword evidence="4" id="KW-0539">Nucleus</keyword>
<evidence type="ECO:0000313" key="7">
    <source>
        <dbReference type="Proteomes" id="UP001163823"/>
    </source>
</evidence>
<name>A0AAD7PBZ3_QUISA</name>
<evidence type="ECO:0000256" key="3">
    <source>
        <dbReference type="ARBA" id="ARBA00023163"/>
    </source>
</evidence>
<feature type="region of interest" description="VHIID" evidence="5">
    <location>
        <begin position="124"/>
        <end position="189"/>
    </location>
</feature>
<dbReference type="InterPro" id="IPR005202">
    <property type="entry name" value="TF_GRAS"/>
</dbReference>
<comment type="caution">
    <text evidence="6">The sequence shown here is derived from an EMBL/GenBank/DDBJ whole genome shotgun (WGS) entry which is preliminary data.</text>
</comment>
<evidence type="ECO:0000256" key="5">
    <source>
        <dbReference type="PROSITE-ProRule" id="PRU01191"/>
    </source>
</evidence>
<feature type="region of interest" description="SAW" evidence="5">
    <location>
        <begin position="387"/>
        <end position="458"/>
    </location>
</feature>
<comment type="caution">
    <text evidence="5">Lacks conserved residue(s) required for the propagation of feature annotation.</text>
</comment>
<evidence type="ECO:0000256" key="4">
    <source>
        <dbReference type="ARBA" id="ARBA00023242"/>
    </source>
</evidence>
<proteinExistence type="inferred from homology"/>
<evidence type="ECO:0000256" key="1">
    <source>
        <dbReference type="ARBA" id="ARBA00004123"/>
    </source>
</evidence>
<sequence length="463" mass="51885">MIQEEGSSSGPSSPLEFLSWMQLSPGLGSPYVWLRDLKSEDRGLFLIRLIYACTNHVASGSIKNADTGLEFISHLASPVGDTVQRIATYFSEGLAYRMVKHLPGVYKALNSTKISSISEEPLVQKLFFDLFPFLKLAYVITNQAIIEAMDGEKIIHIIDLNSFEAAQWIDIMRTLSGRPEGPPHLKITGIHERKEVLEKMAAHLTKEAEDLRMPFQFNPVVSKLENVDVESLGVKTGEALAISSVLQLHSLLASDDEILERNSPAASKNLQKVVHMKPRTLEEWIKVDMMNAYMPSPDSVSSPVSLSASPKMGSSLTALRNLSPKVMVVTEQESNLNGCNLMERVTEALHFYGALFDCLESTVSRTSIDRQKVEKMLFGEEIKSIIACEGVERKERHEKLEKWILRLEIAGFGRVPLSYHGMLLAKRLLYDGYNIKEENGCLVICWHERPLFSVSAWGLGRYD</sequence>
<reference evidence="6" key="1">
    <citation type="journal article" date="2023" name="Science">
        <title>Elucidation of the pathway for biosynthesis of saponin adjuvants from the soapbark tree.</title>
        <authorList>
            <person name="Reed J."/>
            <person name="Orme A."/>
            <person name="El-Demerdash A."/>
            <person name="Owen C."/>
            <person name="Martin L.B.B."/>
            <person name="Misra R.C."/>
            <person name="Kikuchi S."/>
            <person name="Rejzek M."/>
            <person name="Martin A.C."/>
            <person name="Harkess A."/>
            <person name="Leebens-Mack J."/>
            <person name="Louveau T."/>
            <person name="Stephenson M.J."/>
            <person name="Osbourn A."/>
        </authorList>
    </citation>
    <scope>NUCLEOTIDE SEQUENCE</scope>
    <source>
        <strain evidence="6">S10</strain>
    </source>
</reference>
<comment type="subcellular location">
    <subcellularLocation>
        <location evidence="1">Nucleus</location>
    </subcellularLocation>
</comment>
<protein>
    <submittedName>
        <fullName evidence="6">Scarecrow-like protein 3</fullName>
    </submittedName>
</protein>
<dbReference type="KEGG" id="qsa:O6P43_029643"/>
<accession>A0AAD7PBZ3</accession>
<keyword evidence="3" id="KW-0804">Transcription</keyword>
<dbReference type="Proteomes" id="UP001163823">
    <property type="component" value="Chromosome 12"/>
</dbReference>
<dbReference type="AlphaFoldDB" id="A0AAD7PBZ3"/>
<evidence type="ECO:0000256" key="2">
    <source>
        <dbReference type="ARBA" id="ARBA00023015"/>
    </source>
</evidence>
<dbReference type="EMBL" id="JARAOO010000012">
    <property type="protein sequence ID" value="KAJ7949289.1"/>
    <property type="molecule type" value="Genomic_DNA"/>
</dbReference>
<evidence type="ECO:0000313" key="6">
    <source>
        <dbReference type="EMBL" id="KAJ7949289.1"/>
    </source>
</evidence>
<dbReference type="Pfam" id="PF03514">
    <property type="entry name" value="GRAS"/>
    <property type="match status" value="1"/>
</dbReference>
<gene>
    <name evidence="6" type="ORF">O6P43_029643</name>
</gene>
<keyword evidence="7" id="KW-1185">Reference proteome</keyword>
<feature type="short sequence motif" description="LXXLL motif" evidence="5">
    <location>
        <begin position="248"/>
        <end position="252"/>
    </location>
</feature>
<dbReference type="PROSITE" id="PS50985">
    <property type="entry name" value="GRAS"/>
    <property type="match status" value="1"/>
</dbReference>
<feature type="region of interest" description="Leucine repeat II (LRII)" evidence="5">
    <location>
        <begin position="199"/>
        <end position="231"/>
    </location>
</feature>
<dbReference type="PANTHER" id="PTHR31636">
    <property type="entry name" value="OSJNBA0084A10.13 PROTEIN-RELATED"/>
    <property type="match status" value="1"/>
</dbReference>
<dbReference type="GO" id="GO:0005634">
    <property type="term" value="C:nucleus"/>
    <property type="evidence" value="ECO:0007669"/>
    <property type="project" value="UniProtKB-SubCell"/>
</dbReference>